<dbReference type="InParanoid" id="G4YR04"/>
<keyword evidence="1" id="KW-0812">Transmembrane</keyword>
<accession>G4YR04</accession>
<dbReference type="RefSeq" id="XP_009517907.1">
    <property type="nucleotide sequence ID" value="XM_009519612.1"/>
</dbReference>
<dbReference type="EMBL" id="JH159151">
    <property type="protein sequence ID" value="EGZ30632.1"/>
    <property type="molecule type" value="Genomic_DNA"/>
</dbReference>
<feature type="chain" id="PRO_5003471398" evidence="2">
    <location>
        <begin position="25"/>
        <end position="266"/>
    </location>
</feature>
<dbReference type="GeneID" id="20654524"/>
<evidence type="ECO:0000313" key="4">
    <source>
        <dbReference type="Proteomes" id="UP000002640"/>
    </source>
</evidence>
<feature type="transmembrane region" description="Helical" evidence="1">
    <location>
        <begin position="184"/>
        <end position="202"/>
    </location>
</feature>
<reference evidence="3 4" key="1">
    <citation type="journal article" date="2006" name="Science">
        <title>Phytophthora genome sequences uncover evolutionary origins and mechanisms of pathogenesis.</title>
        <authorList>
            <person name="Tyler B.M."/>
            <person name="Tripathy S."/>
            <person name="Zhang X."/>
            <person name="Dehal P."/>
            <person name="Jiang R.H."/>
            <person name="Aerts A."/>
            <person name="Arredondo F.D."/>
            <person name="Baxter L."/>
            <person name="Bensasson D."/>
            <person name="Beynon J.L."/>
            <person name="Chapman J."/>
            <person name="Damasceno C.M."/>
            <person name="Dorrance A.E."/>
            <person name="Dou D."/>
            <person name="Dickerman A.W."/>
            <person name="Dubchak I.L."/>
            <person name="Garbelotto M."/>
            <person name="Gijzen M."/>
            <person name="Gordon S.G."/>
            <person name="Govers F."/>
            <person name="Grunwald N.J."/>
            <person name="Huang W."/>
            <person name="Ivors K.L."/>
            <person name="Jones R.W."/>
            <person name="Kamoun S."/>
            <person name="Krampis K."/>
            <person name="Lamour K.H."/>
            <person name="Lee M.K."/>
            <person name="McDonald W.H."/>
            <person name="Medina M."/>
            <person name="Meijer H.J."/>
            <person name="Nordberg E.K."/>
            <person name="Maclean D.J."/>
            <person name="Ospina-Giraldo M.D."/>
            <person name="Morris P.F."/>
            <person name="Phuntumart V."/>
            <person name="Putnam N.H."/>
            <person name="Rash S."/>
            <person name="Rose J.K."/>
            <person name="Sakihama Y."/>
            <person name="Salamov A.A."/>
            <person name="Savidor A."/>
            <person name="Scheuring C.F."/>
            <person name="Smith B.M."/>
            <person name="Sobral B.W."/>
            <person name="Terry A."/>
            <person name="Torto-Alalibo T.A."/>
            <person name="Win J."/>
            <person name="Xu Z."/>
            <person name="Zhang H."/>
            <person name="Grigoriev I.V."/>
            <person name="Rokhsar D.S."/>
            <person name="Boore J.L."/>
        </authorList>
    </citation>
    <scope>NUCLEOTIDE SEQUENCE [LARGE SCALE GENOMIC DNA]</scope>
    <source>
        <strain evidence="3 4">P6497</strain>
    </source>
</reference>
<evidence type="ECO:0000256" key="2">
    <source>
        <dbReference type="SAM" id="SignalP"/>
    </source>
</evidence>
<dbReference type="AlphaFoldDB" id="G4YR04"/>
<gene>
    <name evidence="3" type="ORF">PHYSODRAFT_474782</name>
</gene>
<sequence length="266" mass="29544">MRAVMLVWATVGLGPLFLQLRGFAKFATPHKITESLITPAAAVMETTDLLTICPATSLFFAGGRWNACPTHYFRLDDRIPCHIVVPQYNAHGGYFIVNRTATPHDTSPSTCIDSSFPFSGNFYHGSIGFYSVYAEMSGTFCSSDNTAYQTVEGVGTNDINGVHQGCGNIDCLLIDGSDLEQSIISYWYILTGTAFILIRVFTLRRSFVSCWQFAKRCDQMTEPIRIKEAVVYVQESMRLSAHGAKNFHRLLLLFLVGISYSLTRAS</sequence>
<evidence type="ECO:0000256" key="1">
    <source>
        <dbReference type="SAM" id="Phobius"/>
    </source>
</evidence>
<dbReference type="Proteomes" id="UP000002640">
    <property type="component" value="Unassembled WGS sequence"/>
</dbReference>
<proteinExistence type="predicted"/>
<keyword evidence="2" id="KW-0732">Signal</keyword>
<name>G4YR04_PHYSP</name>
<evidence type="ECO:0000313" key="3">
    <source>
        <dbReference type="EMBL" id="EGZ30632.1"/>
    </source>
</evidence>
<keyword evidence="1" id="KW-0472">Membrane</keyword>
<organism evidence="3 4">
    <name type="scientific">Phytophthora sojae (strain P6497)</name>
    <name type="common">Soybean stem and root rot agent</name>
    <name type="synonym">Phytophthora megasperma f. sp. glycines</name>
    <dbReference type="NCBI Taxonomy" id="1094619"/>
    <lineage>
        <taxon>Eukaryota</taxon>
        <taxon>Sar</taxon>
        <taxon>Stramenopiles</taxon>
        <taxon>Oomycota</taxon>
        <taxon>Peronosporomycetes</taxon>
        <taxon>Peronosporales</taxon>
        <taxon>Peronosporaceae</taxon>
        <taxon>Phytophthora</taxon>
    </lineage>
</organism>
<feature type="signal peptide" evidence="2">
    <location>
        <begin position="1"/>
        <end position="24"/>
    </location>
</feature>
<protein>
    <submittedName>
        <fullName evidence="3">Uncharacterized protein</fullName>
    </submittedName>
</protein>
<dbReference type="KEGG" id="psoj:PHYSODRAFT_474782"/>
<keyword evidence="4" id="KW-1185">Reference proteome</keyword>
<keyword evidence="1" id="KW-1133">Transmembrane helix</keyword>